<accession>A0A2A4X5V6</accession>
<organism evidence="6 7">
    <name type="scientific">Aerophobetes bacterium</name>
    <dbReference type="NCBI Taxonomy" id="2030807"/>
    <lineage>
        <taxon>Bacteria</taxon>
        <taxon>Candidatus Aerophobota</taxon>
    </lineage>
</organism>
<dbReference type="GO" id="GO:0005840">
    <property type="term" value="C:ribosome"/>
    <property type="evidence" value="ECO:0007669"/>
    <property type="project" value="UniProtKB-KW"/>
</dbReference>
<dbReference type="SUPFAM" id="SSF143800">
    <property type="entry name" value="L28p-like"/>
    <property type="match status" value="1"/>
</dbReference>
<dbReference type="EMBL" id="NVUK01000010">
    <property type="protein sequence ID" value="PCI77983.1"/>
    <property type="molecule type" value="Genomic_DNA"/>
</dbReference>
<evidence type="ECO:0000256" key="1">
    <source>
        <dbReference type="ARBA" id="ARBA00008760"/>
    </source>
</evidence>
<proteinExistence type="inferred from homology"/>
<dbReference type="PANTHER" id="PTHR13528">
    <property type="entry name" value="39S RIBOSOMAL PROTEIN L28, MITOCHONDRIAL"/>
    <property type="match status" value="1"/>
</dbReference>
<evidence type="ECO:0000256" key="3">
    <source>
        <dbReference type="ARBA" id="ARBA00023274"/>
    </source>
</evidence>
<comment type="caution">
    <text evidence="6">The sequence shown here is derived from an EMBL/GenBank/DDBJ whole genome shotgun (WGS) entry which is preliminary data.</text>
</comment>
<keyword evidence="2 5" id="KW-0689">Ribosomal protein</keyword>
<evidence type="ECO:0000313" key="7">
    <source>
        <dbReference type="Proteomes" id="UP000218775"/>
    </source>
</evidence>
<evidence type="ECO:0000256" key="2">
    <source>
        <dbReference type="ARBA" id="ARBA00022980"/>
    </source>
</evidence>
<dbReference type="AlphaFoldDB" id="A0A2A4X5V6"/>
<gene>
    <name evidence="5 6" type="primary">rpmB</name>
    <name evidence="6" type="ORF">COB21_02150</name>
</gene>
<dbReference type="InterPro" id="IPR001383">
    <property type="entry name" value="Ribosomal_bL28_bact-type"/>
</dbReference>
<name>A0A2A4X5V6_UNCAE</name>
<keyword evidence="3 5" id="KW-0687">Ribonucleoprotein</keyword>
<dbReference type="InterPro" id="IPR034704">
    <property type="entry name" value="Ribosomal_bL28/bL31-like_sf"/>
</dbReference>
<evidence type="ECO:0000256" key="5">
    <source>
        <dbReference type="HAMAP-Rule" id="MF_00373"/>
    </source>
</evidence>
<comment type="similarity">
    <text evidence="1 5">Belongs to the bacterial ribosomal protein bL28 family.</text>
</comment>
<evidence type="ECO:0000256" key="4">
    <source>
        <dbReference type="ARBA" id="ARBA00035174"/>
    </source>
</evidence>
<reference evidence="7" key="1">
    <citation type="submission" date="2017-08" db="EMBL/GenBank/DDBJ databases">
        <title>A dynamic microbial community with high functional redundancy inhabits the cold, oxic subseafloor aquifer.</title>
        <authorList>
            <person name="Tully B.J."/>
            <person name="Wheat C.G."/>
            <person name="Glazer B.T."/>
            <person name="Huber J.A."/>
        </authorList>
    </citation>
    <scope>NUCLEOTIDE SEQUENCE [LARGE SCALE GENOMIC DNA]</scope>
</reference>
<dbReference type="GO" id="GO:1990904">
    <property type="term" value="C:ribonucleoprotein complex"/>
    <property type="evidence" value="ECO:0007669"/>
    <property type="project" value="UniProtKB-KW"/>
</dbReference>
<dbReference type="Pfam" id="PF00830">
    <property type="entry name" value="Ribosomal_L28"/>
    <property type="match status" value="1"/>
</dbReference>
<dbReference type="InterPro" id="IPR037147">
    <property type="entry name" value="Ribosomal_bL28_sf"/>
</dbReference>
<dbReference type="NCBIfam" id="TIGR00009">
    <property type="entry name" value="L28"/>
    <property type="match status" value="1"/>
</dbReference>
<evidence type="ECO:0000313" key="6">
    <source>
        <dbReference type="EMBL" id="PCI77983.1"/>
    </source>
</evidence>
<dbReference type="Proteomes" id="UP000218775">
    <property type="component" value="Unassembled WGS sequence"/>
</dbReference>
<dbReference type="PANTHER" id="PTHR13528:SF2">
    <property type="entry name" value="LARGE RIBOSOMAL SUBUNIT PROTEIN BL28M"/>
    <property type="match status" value="1"/>
</dbReference>
<dbReference type="GO" id="GO:0003735">
    <property type="term" value="F:structural constituent of ribosome"/>
    <property type="evidence" value="ECO:0007669"/>
    <property type="project" value="InterPro"/>
</dbReference>
<dbReference type="InterPro" id="IPR026569">
    <property type="entry name" value="Ribosomal_bL28"/>
</dbReference>
<dbReference type="Gene3D" id="2.30.170.40">
    <property type="entry name" value="Ribosomal protein L28/L24"/>
    <property type="match status" value="1"/>
</dbReference>
<dbReference type="Gene3D" id="2.20.150.30">
    <property type="match status" value="1"/>
</dbReference>
<protein>
    <recommendedName>
        <fullName evidence="4 5">Large ribosomal subunit protein bL28</fullName>
    </recommendedName>
</protein>
<dbReference type="HAMAP" id="MF_00373">
    <property type="entry name" value="Ribosomal_bL28"/>
    <property type="match status" value="1"/>
</dbReference>
<dbReference type="GO" id="GO:0006412">
    <property type="term" value="P:translation"/>
    <property type="evidence" value="ECO:0007669"/>
    <property type="project" value="UniProtKB-UniRule"/>
</dbReference>
<sequence>MSRKCIVTKKKTSTGKSYSKRGIAKKKKGIGLNITGCVKRRFLPNIFKKRFWYSEENRFITLKLSMHGLRILDKVGINKTVAKLRAEGEKV</sequence>